<evidence type="ECO:0000313" key="3">
    <source>
        <dbReference type="Proteomes" id="UP000001505"/>
    </source>
</evidence>
<dbReference type="AlphaFoldDB" id="D6YU97"/>
<dbReference type="RefSeq" id="WP_013181436.1">
    <property type="nucleotide sequence ID" value="NC_014225.1"/>
</dbReference>
<dbReference type="STRING" id="716544.wcw_0334"/>
<protein>
    <submittedName>
        <fullName evidence="2">Uncharacterized protein</fullName>
    </submittedName>
</protein>
<gene>
    <name evidence="2" type="ordered locus">wcw_0334</name>
</gene>
<name>D6YU97_WADCW</name>
<keyword evidence="1" id="KW-0472">Membrane</keyword>
<keyword evidence="3" id="KW-1185">Reference proteome</keyword>
<dbReference type="EMBL" id="CP001928">
    <property type="protein sequence ID" value="ADI37708.1"/>
    <property type="molecule type" value="Genomic_DNA"/>
</dbReference>
<evidence type="ECO:0000256" key="1">
    <source>
        <dbReference type="SAM" id="Phobius"/>
    </source>
</evidence>
<dbReference type="KEGG" id="wch:wcw_0334"/>
<reference evidence="2 3" key="1">
    <citation type="journal article" date="2010" name="PLoS ONE">
        <title>The Waddlia genome: a window into chlamydial biology.</title>
        <authorList>
            <person name="Bertelli C."/>
            <person name="Collyn F."/>
            <person name="Croxatto A."/>
            <person name="Ruckert C."/>
            <person name="Polkinghorne A."/>
            <person name="Kebbi-Beghdadi C."/>
            <person name="Goesmann A."/>
            <person name="Vaughan L."/>
            <person name="Greub G."/>
        </authorList>
    </citation>
    <scope>NUCLEOTIDE SEQUENCE [LARGE SCALE GENOMIC DNA]</scope>
    <source>
        <strain evidence="3">ATCC VR-1470 / WSU 86-1044</strain>
    </source>
</reference>
<dbReference type="HOGENOM" id="CLU_1776723_0_0_0"/>
<feature type="transmembrane region" description="Helical" evidence="1">
    <location>
        <begin position="51"/>
        <end position="73"/>
    </location>
</feature>
<proteinExistence type="predicted"/>
<sequence>MNGIISEIKNFYFYYHTAGIIKKEDPNELIVKTSLCTRMDFVSAVFDGLEFLIYNVAMTIFSAIAVTATMGFAPKFKKCFYENSYEAIVHAGSIPVSIIGIIHPKIVNRHFIKQKLQELKIERKPDTLSSIVNLVGTIFIRKRLPT</sequence>
<accession>D6YU97</accession>
<keyword evidence="1" id="KW-1133">Transmembrane helix</keyword>
<dbReference type="Proteomes" id="UP000001505">
    <property type="component" value="Chromosome"/>
</dbReference>
<organism evidence="2 3">
    <name type="scientific">Waddlia chondrophila (strain ATCC VR-1470 / WSU 86-1044)</name>
    <dbReference type="NCBI Taxonomy" id="716544"/>
    <lineage>
        <taxon>Bacteria</taxon>
        <taxon>Pseudomonadati</taxon>
        <taxon>Chlamydiota</taxon>
        <taxon>Chlamydiia</taxon>
        <taxon>Parachlamydiales</taxon>
        <taxon>Waddliaceae</taxon>
        <taxon>Waddlia</taxon>
    </lineage>
</organism>
<keyword evidence="1" id="KW-0812">Transmembrane</keyword>
<evidence type="ECO:0000313" key="2">
    <source>
        <dbReference type="EMBL" id="ADI37708.1"/>
    </source>
</evidence>